<feature type="transmembrane region" description="Helical" evidence="1">
    <location>
        <begin position="6"/>
        <end position="24"/>
    </location>
</feature>
<evidence type="ECO:0000256" key="1">
    <source>
        <dbReference type="SAM" id="Phobius"/>
    </source>
</evidence>
<gene>
    <name evidence="2" type="ORF">ABUH87_01235</name>
</gene>
<keyword evidence="3" id="KW-1185">Reference proteome</keyword>
<reference evidence="2 3" key="1">
    <citation type="submission" date="2024-06" db="EMBL/GenBank/DDBJ databases">
        <title>Novosphingobium rhizovicinus M1R2S20.</title>
        <authorList>
            <person name="Sun J.-Q."/>
        </authorList>
    </citation>
    <scope>NUCLEOTIDE SEQUENCE [LARGE SCALE GENOMIC DNA]</scope>
    <source>
        <strain evidence="2 3">M1R2S20</strain>
    </source>
</reference>
<keyword evidence="1" id="KW-0812">Transmembrane</keyword>
<evidence type="ECO:0000313" key="2">
    <source>
        <dbReference type="EMBL" id="MEW9853813.1"/>
    </source>
</evidence>
<accession>A0ABV3R7D2</accession>
<dbReference type="Proteomes" id="UP001556118">
    <property type="component" value="Unassembled WGS sequence"/>
</dbReference>
<protein>
    <submittedName>
        <fullName evidence="2">Uncharacterized protein</fullName>
    </submittedName>
</protein>
<dbReference type="EMBL" id="JBFNXR010000015">
    <property type="protein sequence ID" value="MEW9853813.1"/>
    <property type="molecule type" value="Genomic_DNA"/>
</dbReference>
<name>A0ABV3R7D2_9SPHN</name>
<keyword evidence="1" id="KW-1133">Transmembrane helix</keyword>
<sequence length="169" mass="19309">MTDFEWLGIAILAIWWLVTVAFQFEPPGLRTINFHGFVPSCRFFAPRPVVTDARVYYGHFAEPDGPLGEAIWQPIIVTPESPARPLWNPHQRLHKSIQTIVRQLGRLEAKGARMPLTIPYLRLLNVAQEHSRAACSEGYVRFIVTRHRGVEEPGRYIVFVSEAHRIGDV</sequence>
<proteinExistence type="predicted"/>
<comment type="caution">
    <text evidence="2">The sequence shown here is derived from an EMBL/GenBank/DDBJ whole genome shotgun (WGS) entry which is preliminary data.</text>
</comment>
<dbReference type="RefSeq" id="WP_367768154.1">
    <property type="nucleotide sequence ID" value="NZ_JBFNXR010000015.1"/>
</dbReference>
<evidence type="ECO:0000313" key="3">
    <source>
        <dbReference type="Proteomes" id="UP001556118"/>
    </source>
</evidence>
<organism evidence="2 3">
    <name type="scientific">Novosphingobium rhizovicinum</name>
    <dbReference type="NCBI Taxonomy" id="3228928"/>
    <lineage>
        <taxon>Bacteria</taxon>
        <taxon>Pseudomonadati</taxon>
        <taxon>Pseudomonadota</taxon>
        <taxon>Alphaproteobacteria</taxon>
        <taxon>Sphingomonadales</taxon>
        <taxon>Sphingomonadaceae</taxon>
        <taxon>Novosphingobium</taxon>
    </lineage>
</organism>
<keyword evidence="1" id="KW-0472">Membrane</keyword>